<dbReference type="Pfam" id="PF04225">
    <property type="entry name" value="LysM_OapA"/>
    <property type="match status" value="1"/>
</dbReference>
<feature type="transmembrane region" description="Helical" evidence="2">
    <location>
        <begin position="50"/>
        <end position="67"/>
    </location>
</feature>
<evidence type="ECO:0000256" key="2">
    <source>
        <dbReference type="SAM" id="Phobius"/>
    </source>
</evidence>
<evidence type="ECO:0000313" key="5">
    <source>
        <dbReference type="Proteomes" id="UP001339429"/>
    </source>
</evidence>
<keyword evidence="5" id="KW-1185">Reference proteome</keyword>
<evidence type="ECO:0000313" key="4">
    <source>
        <dbReference type="EMBL" id="MEC6900449.1"/>
    </source>
</evidence>
<feature type="compositionally biased region" description="Basic and acidic residues" evidence="1">
    <location>
        <begin position="119"/>
        <end position="153"/>
    </location>
</feature>
<name>A0ABU6LM42_9GAMM</name>
<evidence type="ECO:0000259" key="3">
    <source>
        <dbReference type="PROSITE" id="PS51782"/>
    </source>
</evidence>
<dbReference type="RefSeq" id="WP_327780189.1">
    <property type="nucleotide sequence ID" value="NZ_JAYXUD010000022.1"/>
</dbReference>
<gene>
    <name evidence="4" type="ORF">VXS00_17535</name>
</gene>
<proteinExistence type="predicted"/>
<evidence type="ECO:0000256" key="1">
    <source>
        <dbReference type="SAM" id="MobiDB-lite"/>
    </source>
</evidence>
<feature type="compositionally biased region" description="Polar residues" evidence="1">
    <location>
        <begin position="94"/>
        <end position="115"/>
    </location>
</feature>
<keyword evidence="2" id="KW-1133">Transmembrane helix</keyword>
<comment type="caution">
    <text evidence="4">The sequence shown here is derived from an EMBL/GenBank/DDBJ whole genome shotgun (WGS) entry which is preliminary data.</text>
</comment>
<dbReference type="Proteomes" id="UP001339429">
    <property type="component" value="Unassembled WGS sequence"/>
</dbReference>
<feature type="region of interest" description="Disordered" evidence="1">
    <location>
        <begin position="94"/>
        <end position="159"/>
    </location>
</feature>
<keyword evidence="2" id="KW-0472">Membrane</keyword>
<organism evidence="4 5">
    <name type="scientific">Photobacterium piscicola</name>
    <dbReference type="NCBI Taxonomy" id="1378299"/>
    <lineage>
        <taxon>Bacteria</taxon>
        <taxon>Pseudomonadati</taxon>
        <taxon>Pseudomonadota</taxon>
        <taxon>Gammaproteobacteria</taxon>
        <taxon>Vibrionales</taxon>
        <taxon>Vibrionaceae</taxon>
        <taxon>Photobacterium</taxon>
    </lineage>
</organism>
<sequence length="287" mass="30994">MGKVNRRSNKKNANLQPPMKLNFGAIKAKCSERVSGVCQVWQRFPRFHRWALVVIVPVFIGALMLPSTKELEGQSNSVPMRRDIALNLGNSDVASQVTSEPNAQTENNPDGNGKQSVGKRTDVVLDSADIKEDSGMKARGGMEDRGPAPERKPMTSKIYPINGGKVYTIDTATHKPVVAAKATAKTAPVSTPKVTQQPAGAANQWYSYKVPAGDTLANIFRNKGLPLGDLYAIAKVEGAGKPISRIQAGQTLRYRQNSRGEISGLQILGNGVSASYAVNTSGRFYRQ</sequence>
<keyword evidence="2" id="KW-0812">Transmembrane</keyword>
<dbReference type="InterPro" id="IPR018392">
    <property type="entry name" value="LysM"/>
</dbReference>
<dbReference type="InterPro" id="IPR007340">
    <property type="entry name" value="LysM_Opacity-associatedA"/>
</dbReference>
<feature type="domain" description="LysM" evidence="3">
    <location>
        <begin position="206"/>
        <end position="254"/>
    </location>
</feature>
<dbReference type="PROSITE" id="PS51782">
    <property type="entry name" value="LYSM"/>
    <property type="match status" value="1"/>
</dbReference>
<dbReference type="CDD" id="cd00118">
    <property type="entry name" value="LysM"/>
    <property type="match status" value="1"/>
</dbReference>
<dbReference type="EMBL" id="JAYXUD010000022">
    <property type="protein sequence ID" value="MEC6900449.1"/>
    <property type="molecule type" value="Genomic_DNA"/>
</dbReference>
<reference evidence="4 5" key="1">
    <citation type="submission" date="2024-01" db="EMBL/GenBank/DDBJ databases">
        <title>Active colonisers of the gastrointestinal tract of Atlantic salmon farmed in a warm water region.</title>
        <authorList>
            <person name="Bowman J.P."/>
        </authorList>
    </citation>
    <scope>NUCLEOTIDE SEQUENCE [LARGE SCALE GENOMIC DNA]</scope>
    <source>
        <strain evidence="4 5">S4MW1</strain>
    </source>
</reference>
<accession>A0ABU6LM42</accession>
<dbReference type="Gene3D" id="3.10.450.350">
    <property type="match status" value="1"/>
</dbReference>
<protein>
    <submittedName>
        <fullName evidence="4">LysM-like peptidoglycan-binding domain-containing protein</fullName>
    </submittedName>
</protein>